<keyword evidence="3" id="KW-1185">Reference proteome</keyword>
<accession>A0ABS1XMH7</accession>
<dbReference type="RefSeq" id="WP_203172941.1">
    <property type="nucleotide sequence ID" value="NZ_JAEVHM010000001.1"/>
</dbReference>
<evidence type="ECO:0000313" key="2">
    <source>
        <dbReference type="EMBL" id="MBM0230465.1"/>
    </source>
</evidence>
<dbReference type="EMBL" id="JAEVHM010000001">
    <property type="protein sequence ID" value="MBM0230465.1"/>
    <property type="molecule type" value="Genomic_DNA"/>
</dbReference>
<dbReference type="InterPro" id="IPR011990">
    <property type="entry name" value="TPR-like_helical_dom_sf"/>
</dbReference>
<dbReference type="PROSITE" id="PS50943">
    <property type="entry name" value="HTH_CROC1"/>
    <property type="match status" value="1"/>
</dbReference>
<proteinExistence type="predicted"/>
<evidence type="ECO:0000313" key="3">
    <source>
        <dbReference type="Proteomes" id="UP000601027"/>
    </source>
</evidence>
<protein>
    <submittedName>
        <fullName evidence="2">Helix-turn-helix domain-containing protein</fullName>
    </submittedName>
</protein>
<name>A0ABS1XMH7_9ACTN</name>
<dbReference type="Gene3D" id="1.10.260.40">
    <property type="entry name" value="lambda repressor-like DNA-binding domains"/>
    <property type="match status" value="1"/>
</dbReference>
<dbReference type="CDD" id="cd00093">
    <property type="entry name" value="HTH_XRE"/>
    <property type="match status" value="1"/>
</dbReference>
<comment type="caution">
    <text evidence="2">The sequence shown here is derived from an EMBL/GenBank/DDBJ whole genome shotgun (WGS) entry which is preliminary data.</text>
</comment>
<dbReference type="InterPro" id="IPR001387">
    <property type="entry name" value="Cro/C1-type_HTH"/>
</dbReference>
<evidence type="ECO:0000259" key="1">
    <source>
        <dbReference type="PROSITE" id="PS50943"/>
    </source>
</evidence>
<dbReference type="Pfam" id="PF13560">
    <property type="entry name" value="HTH_31"/>
    <property type="match status" value="1"/>
</dbReference>
<dbReference type="Proteomes" id="UP000601027">
    <property type="component" value="Unassembled WGS sequence"/>
</dbReference>
<reference evidence="2 3" key="1">
    <citation type="submission" date="2021-01" db="EMBL/GenBank/DDBJ databases">
        <title>Draft genome sequence of Micromonospora sp. strain STR1_7.</title>
        <authorList>
            <person name="Karlyshev A."/>
            <person name="Jawad R."/>
        </authorList>
    </citation>
    <scope>NUCLEOTIDE SEQUENCE [LARGE SCALE GENOMIC DNA]</scope>
    <source>
        <strain evidence="2 3">STR1-7</strain>
    </source>
</reference>
<dbReference type="InterPro" id="IPR010982">
    <property type="entry name" value="Lambda_DNA-bd_dom_sf"/>
</dbReference>
<dbReference type="SUPFAM" id="SSF48452">
    <property type="entry name" value="TPR-like"/>
    <property type="match status" value="1"/>
</dbReference>
<gene>
    <name evidence="2" type="ORF">JNW91_00410</name>
</gene>
<sequence>MPNVPPQEIAAAWLALGRMLARSRKAASYTQEAFAPLANYGRSTIANVETGRQRVGRNFWSRSDEILRTGGSLAREYDRIRHMSARQVSSGMPAPQPLEVTPGLPASAALQTFASRPGGDYLVGEWNSFSTLTSMLAQQRQAVSPDALLGLIEAHRECLSTLYRKARRAPIHADIGAMLAEASVVASRLWSAQGNRALALAHCAYARQLGDRLGDRRISATARIFESNLHSEAATLIKADGDVMIGLRLLDEADQASTDLSPAARARIAAEQAQTYAALRLPREATAALGRAEAAINELSPADCVGLYSDWSNARLDVYAGTCHFLLGQPDQAVEALESAVQTLEHDAANINVALAAAVDLASAYAETGELEQSCALLGNTYNRLKAGGNQRGIARAQRARERLARWRAEPVVLELEEQMVA</sequence>
<organism evidence="2 3">
    <name type="scientific">Micromonospora parastrephiae</name>
    <dbReference type="NCBI Taxonomy" id="2806101"/>
    <lineage>
        <taxon>Bacteria</taxon>
        <taxon>Bacillati</taxon>
        <taxon>Actinomycetota</taxon>
        <taxon>Actinomycetes</taxon>
        <taxon>Micromonosporales</taxon>
        <taxon>Micromonosporaceae</taxon>
        <taxon>Micromonospora</taxon>
    </lineage>
</organism>
<feature type="domain" description="HTH cro/C1-type" evidence="1">
    <location>
        <begin position="20"/>
        <end position="52"/>
    </location>
</feature>
<dbReference type="SUPFAM" id="SSF47413">
    <property type="entry name" value="lambda repressor-like DNA-binding domains"/>
    <property type="match status" value="1"/>
</dbReference>